<sequence length="111" mass="13324">MFRIKKKNNNNLCHAILRLFRKLFTQHFFLFFPNGLISFFLSLKPKHTILPILLSISYHQFMSKLLSTEINCQKIKTQKCPRVFSRGALCWWMSIFIIFIASRFLLSFFEK</sequence>
<keyword evidence="1" id="KW-1133">Transmembrane helix</keyword>
<dbReference type="AlphaFoldDB" id="A0A8D9BGS7"/>
<reference evidence="2" key="1">
    <citation type="submission" date="2021-05" db="EMBL/GenBank/DDBJ databases">
        <authorList>
            <person name="Alioto T."/>
            <person name="Alioto T."/>
            <person name="Gomez Garrido J."/>
        </authorList>
    </citation>
    <scope>NUCLEOTIDE SEQUENCE</scope>
</reference>
<proteinExistence type="predicted"/>
<feature type="transmembrane region" description="Helical" evidence="1">
    <location>
        <begin position="88"/>
        <end position="109"/>
    </location>
</feature>
<keyword evidence="1" id="KW-0812">Transmembrane</keyword>
<protein>
    <submittedName>
        <fullName evidence="2">Uncharacterized protein</fullName>
    </submittedName>
</protein>
<evidence type="ECO:0000256" key="1">
    <source>
        <dbReference type="SAM" id="Phobius"/>
    </source>
</evidence>
<keyword evidence="1" id="KW-0472">Membrane</keyword>
<name>A0A8D9BGS7_9HEMI</name>
<evidence type="ECO:0000313" key="2">
    <source>
        <dbReference type="EMBL" id="CAG6785014.1"/>
    </source>
</evidence>
<dbReference type="EMBL" id="HBUF01641244">
    <property type="protein sequence ID" value="CAG6785014.1"/>
    <property type="molecule type" value="Transcribed_RNA"/>
</dbReference>
<accession>A0A8D9BGS7</accession>
<organism evidence="2">
    <name type="scientific">Cacopsylla melanoneura</name>
    <dbReference type="NCBI Taxonomy" id="428564"/>
    <lineage>
        <taxon>Eukaryota</taxon>
        <taxon>Metazoa</taxon>
        <taxon>Ecdysozoa</taxon>
        <taxon>Arthropoda</taxon>
        <taxon>Hexapoda</taxon>
        <taxon>Insecta</taxon>
        <taxon>Pterygota</taxon>
        <taxon>Neoptera</taxon>
        <taxon>Paraneoptera</taxon>
        <taxon>Hemiptera</taxon>
        <taxon>Sternorrhyncha</taxon>
        <taxon>Psylloidea</taxon>
        <taxon>Psyllidae</taxon>
        <taxon>Psyllinae</taxon>
        <taxon>Cacopsylla</taxon>
    </lineage>
</organism>